<dbReference type="PANTHER" id="PTHR43464:SF23">
    <property type="entry name" value="JUVENILE HORMONE ACID O-METHYLTRANSFERASE"/>
    <property type="match status" value="1"/>
</dbReference>
<dbReference type="CDD" id="cd02440">
    <property type="entry name" value="AdoMet_MTases"/>
    <property type="match status" value="1"/>
</dbReference>
<dbReference type="Proteomes" id="UP000604046">
    <property type="component" value="Unassembled WGS sequence"/>
</dbReference>
<reference evidence="2" key="1">
    <citation type="submission" date="2021-02" db="EMBL/GenBank/DDBJ databases">
        <authorList>
            <person name="Dougan E. K."/>
            <person name="Rhodes N."/>
            <person name="Thang M."/>
            <person name="Chan C."/>
        </authorList>
    </citation>
    <scope>NUCLEOTIDE SEQUENCE</scope>
</reference>
<evidence type="ECO:0000313" key="2">
    <source>
        <dbReference type="EMBL" id="CAE7470321.1"/>
    </source>
</evidence>
<keyword evidence="3" id="KW-1185">Reference proteome</keyword>
<dbReference type="SUPFAM" id="SSF53335">
    <property type="entry name" value="S-adenosyl-L-methionine-dependent methyltransferases"/>
    <property type="match status" value="1"/>
</dbReference>
<feature type="domain" description="Methyltransferase" evidence="1">
    <location>
        <begin position="76"/>
        <end position="178"/>
    </location>
</feature>
<dbReference type="EMBL" id="CAJNDS010002429">
    <property type="protein sequence ID" value="CAE7470321.1"/>
    <property type="molecule type" value="Genomic_DNA"/>
</dbReference>
<dbReference type="Gene3D" id="3.40.50.150">
    <property type="entry name" value="Vaccinia Virus protein VP39"/>
    <property type="match status" value="1"/>
</dbReference>
<dbReference type="InterPro" id="IPR041698">
    <property type="entry name" value="Methyltransf_25"/>
</dbReference>
<protein>
    <recommendedName>
        <fullName evidence="1">Methyltransferase domain-containing protein</fullName>
    </recommendedName>
</protein>
<evidence type="ECO:0000259" key="1">
    <source>
        <dbReference type="Pfam" id="PF13649"/>
    </source>
</evidence>
<dbReference type="Pfam" id="PF13649">
    <property type="entry name" value="Methyltransf_25"/>
    <property type="match status" value="1"/>
</dbReference>
<dbReference type="PANTHER" id="PTHR43464">
    <property type="entry name" value="METHYLTRANSFERASE"/>
    <property type="match status" value="1"/>
</dbReference>
<accession>A0A812SB38</accession>
<dbReference type="GO" id="GO:0010420">
    <property type="term" value="F:polyprenyldihydroxybenzoate methyltransferase activity"/>
    <property type="evidence" value="ECO:0007669"/>
    <property type="project" value="TreeGrafter"/>
</dbReference>
<dbReference type="InterPro" id="IPR029063">
    <property type="entry name" value="SAM-dependent_MTases_sf"/>
</dbReference>
<name>A0A812SB38_9DINO</name>
<sequence>MTTRCQQQVTCADGSAVCSLLPAMDASTSCVADRSPPLSFFKSVYEAPEGAPWDVGIPQPALAVALADGDVMGPRVLDIGCGTGENAVFLAENGFDVTAFDLVPAAVSLARQRLQAAGAMPGSVRVFQADVLALNAEPEIMDLPYDTVLDFAVFHGIGDDVAQRKALTAAATCTRAGGRLLLHAFSDGQVFRNTLLQLSFACPLAFPMMLVRGVSRVAGNAGYGWTGPRRTTEEHLRKQLQADSGALSLSGIRQRGLVRCLSVACIMIFLCLHEGGALGLDEWEMTCVAAGREFETQLYRDVQHNPSQCGHLSSSLASLAASICPSASPRAERKDTQSVLPTRLLGPSWLLPEWPFAPLAFFFAWFHLRYIHWFPHAKAHGDHSPDFVFANLFPQALRPVASAVGALSHNLASTVAPGLLRIRQPEEDAEKAEALTYTSSITVVVSFARDWCLSSWAQLVELPAIQRSQSAVLVQAIVYDPSRVQDGGAEYDARRAKALKLLDESISSLLAPQVSEAWECSNGVCRRGVSRPLLVRY</sequence>
<proteinExistence type="predicted"/>
<dbReference type="OrthoDB" id="73612at2759"/>
<organism evidence="2 3">
    <name type="scientific">Symbiodinium natans</name>
    <dbReference type="NCBI Taxonomy" id="878477"/>
    <lineage>
        <taxon>Eukaryota</taxon>
        <taxon>Sar</taxon>
        <taxon>Alveolata</taxon>
        <taxon>Dinophyceae</taxon>
        <taxon>Suessiales</taxon>
        <taxon>Symbiodiniaceae</taxon>
        <taxon>Symbiodinium</taxon>
    </lineage>
</organism>
<dbReference type="AlphaFoldDB" id="A0A812SB38"/>
<comment type="caution">
    <text evidence="2">The sequence shown here is derived from an EMBL/GenBank/DDBJ whole genome shotgun (WGS) entry which is preliminary data.</text>
</comment>
<gene>
    <name evidence="2" type="ORF">SNAT2548_LOCUS26378</name>
</gene>
<evidence type="ECO:0000313" key="3">
    <source>
        <dbReference type="Proteomes" id="UP000604046"/>
    </source>
</evidence>